<sequence>MVPLLVHQSETISDNDVMIAGLAGLPKEFGVIRTVILARESTLTLKEFRALLLGTEREIEGDMNIVTQNMSALYVQGSSSGPATASSSNTGSHSSASSSNSHSHAHIPAVTAGTVTAVPCDSLASLPPHLMVHLSLDHSPQMYPLDHLEIITGVITTTGVVTITGIIMVLEEEGIPQGTWGDLDNLGILLPGHPPPSSLSAMNAQQSPHSFPQDTWIVDSGASHHITSDISALSQVKPFEGSEKITIGNGTGLPIKHIGSTKLQTPTHSLILNKVLHVPTIARSLLSVKQLCADNNSWFICDESAFFVQDKRTREIVYQGKSRPDELFQIPVVTSAKGSQHITRCPAAYLGKAVKNNVWHQRLGHPAHDVMTFMLKQSNIPVQTDDNHHTCISCIQGKMSRLPFPVRTDRCTSPFQKVHTDVWGPAPVRSIEGYRYYVTFVDEYTRFVWIFPMSNKSDVFTIFVQFYQFVLTQFRIPIKSLQTDGGGEYTSKRFASFLAAKGIIQLISLMCVFLGYHQGYKGVICYNLQTKRMVISRHVYFDESLFPARMVSHTSPARMASHEEQEQSRPVSVLVTIPVSSSQHNTPSGGSQHSLSQSDVDLFSPNNTPSEDRVSPEPEVQGSDTSLVHSSSPVPTPVLSVIASASQQQVIPSLSPPHTPNLVSTPIPRECIQTRLRTGAIPRKSFVGCLASLPQLSSLQLDDFYSDGSSTPLRVPVSEGFSFIADISTCEEPKTFKAASMSPEWQTAMQEEFHALQSQDWAADINTRRSITGFVVYLGNNPVSWQSKKQSTVSRSSTEAEYKALAHCAADVFWIRSVFKDLHQSISVPPSLYCDNISTLALSSNPVFHSKIKHLDTDYHFVREKVQRGDLLVHYIPTDDQVADVFTKGLHSPIFQKHCRSLGLGIGSTANLASLAQLSLWGE</sequence>
<dbReference type="InterPro" id="IPR001584">
    <property type="entry name" value="Integrase_cat-core"/>
</dbReference>
<reference evidence="4 5" key="1">
    <citation type="submission" date="2019-09" db="EMBL/GenBank/DDBJ databases">
        <authorList>
            <person name="Ou C."/>
        </authorList>
    </citation>
    <scope>NUCLEOTIDE SEQUENCE [LARGE SCALE GENOMIC DNA]</scope>
    <source>
        <strain evidence="4">S2</strain>
        <tissue evidence="4">Leaf</tissue>
    </source>
</reference>
<dbReference type="Pfam" id="PF13976">
    <property type="entry name" value="gag_pre-integrs"/>
    <property type="match status" value="1"/>
</dbReference>
<reference evidence="5" key="2">
    <citation type="submission" date="2019-10" db="EMBL/GenBank/DDBJ databases">
        <title>A de novo genome assembly of a pear dwarfing rootstock.</title>
        <authorList>
            <person name="Wang F."/>
            <person name="Wang J."/>
            <person name="Li S."/>
            <person name="Zhang Y."/>
            <person name="Fang M."/>
            <person name="Ma L."/>
            <person name="Zhao Y."/>
            <person name="Jiang S."/>
        </authorList>
    </citation>
    <scope>NUCLEOTIDE SEQUENCE [LARGE SCALE GENOMIC DNA]</scope>
</reference>
<keyword evidence="1" id="KW-0645">Protease</keyword>
<feature type="compositionally biased region" description="Low complexity" evidence="2">
    <location>
        <begin position="77"/>
        <end position="102"/>
    </location>
</feature>
<keyword evidence="5" id="KW-1185">Reference proteome</keyword>
<dbReference type="InterPro" id="IPR025724">
    <property type="entry name" value="GAG-pre-integrase_dom"/>
</dbReference>
<evidence type="ECO:0000313" key="4">
    <source>
        <dbReference type="EMBL" id="KAB2605041.1"/>
    </source>
</evidence>
<feature type="compositionally biased region" description="Polar residues" evidence="2">
    <location>
        <begin position="580"/>
        <end position="609"/>
    </location>
</feature>
<evidence type="ECO:0000259" key="3">
    <source>
        <dbReference type="PROSITE" id="PS50994"/>
    </source>
</evidence>
<feature type="region of interest" description="Disordered" evidence="2">
    <location>
        <begin position="580"/>
        <end position="632"/>
    </location>
</feature>
<dbReference type="EMBL" id="SMOL01000559">
    <property type="protein sequence ID" value="KAB2605041.1"/>
    <property type="molecule type" value="Genomic_DNA"/>
</dbReference>
<accession>A0A5N5FTT2</accession>
<comment type="caution">
    <text evidence="4">The sequence shown here is derived from an EMBL/GenBank/DDBJ whole genome shotgun (WGS) entry which is preliminary data.</text>
</comment>
<dbReference type="Proteomes" id="UP000327157">
    <property type="component" value="Chromosome 11"/>
</dbReference>
<proteinExistence type="predicted"/>
<dbReference type="PANTHER" id="PTHR42648">
    <property type="entry name" value="TRANSPOSASE, PUTATIVE-RELATED"/>
    <property type="match status" value="1"/>
</dbReference>
<feature type="domain" description="Integrase catalytic" evidence="3">
    <location>
        <begin position="410"/>
        <end position="586"/>
    </location>
</feature>
<dbReference type="InterPro" id="IPR036397">
    <property type="entry name" value="RNaseH_sf"/>
</dbReference>
<dbReference type="PANTHER" id="PTHR42648:SF26">
    <property type="entry name" value="INTEGRASE CATALYTIC DOMAIN-CONTAINING PROTEIN"/>
    <property type="match status" value="1"/>
</dbReference>
<dbReference type="Pfam" id="PF22936">
    <property type="entry name" value="Pol_BBD"/>
    <property type="match status" value="1"/>
</dbReference>
<evidence type="ECO:0000313" key="5">
    <source>
        <dbReference type="Proteomes" id="UP000327157"/>
    </source>
</evidence>
<dbReference type="CDD" id="cd09272">
    <property type="entry name" value="RNase_HI_RT_Ty1"/>
    <property type="match status" value="1"/>
</dbReference>
<dbReference type="GO" id="GO:0008233">
    <property type="term" value="F:peptidase activity"/>
    <property type="evidence" value="ECO:0007669"/>
    <property type="project" value="UniProtKB-KW"/>
</dbReference>
<dbReference type="PROSITE" id="PS50994">
    <property type="entry name" value="INTEGRASE"/>
    <property type="match status" value="1"/>
</dbReference>
<dbReference type="InterPro" id="IPR057670">
    <property type="entry name" value="SH3_retrovirus"/>
</dbReference>
<dbReference type="InterPro" id="IPR054722">
    <property type="entry name" value="PolX-like_BBD"/>
</dbReference>
<dbReference type="GO" id="GO:0003676">
    <property type="term" value="F:nucleic acid binding"/>
    <property type="evidence" value="ECO:0007669"/>
    <property type="project" value="InterPro"/>
</dbReference>
<dbReference type="GO" id="GO:0006508">
    <property type="term" value="P:proteolysis"/>
    <property type="evidence" value="ECO:0007669"/>
    <property type="project" value="UniProtKB-KW"/>
</dbReference>
<dbReference type="InterPro" id="IPR039537">
    <property type="entry name" value="Retrotran_Ty1/copia-like"/>
</dbReference>
<dbReference type="AlphaFoldDB" id="A0A5N5FTT2"/>
<evidence type="ECO:0000256" key="2">
    <source>
        <dbReference type="SAM" id="MobiDB-lite"/>
    </source>
</evidence>
<protein>
    <recommendedName>
        <fullName evidence="3">Integrase catalytic domain-containing protein</fullName>
    </recommendedName>
</protein>
<organism evidence="4 5">
    <name type="scientific">Pyrus ussuriensis x Pyrus communis</name>
    <dbReference type="NCBI Taxonomy" id="2448454"/>
    <lineage>
        <taxon>Eukaryota</taxon>
        <taxon>Viridiplantae</taxon>
        <taxon>Streptophyta</taxon>
        <taxon>Embryophyta</taxon>
        <taxon>Tracheophyta</taxon>
        <taxon>Spermatophyta</taxon>
        <taxon>Magnoliopsida</taxon>
        <taxon>eudicotyledons</taxon>
        <taxon>Gunneridae</taxon>
        <taxon>Pentapetalae</taxon>
        <taxon>rosids</taxon>
        <taxon>fabids</taxon>
        <taxon>Rosales</taxon>
        <taxon>Rosaceae</taxon>
        <taxon>Amygdaloideae</taxon>
        <taxon>Maleae</taxon>
        <taxon>Pyrus</taxon>
    </lineage>
</organism>
<dbReference type="GO" id="GO:0015074">
    <property type="term" value="P:DNA integration"/>
    <property type="evidence" value="ECO:0007669"/>
    <property type="project" value="InterPro"/>
</dbReference>
<dbReference type="OrthoDB" id="1737296at2759"/>
<feature type="region of interest" description="Disordered" evidence="2">
    <location>
        <begin position="77"/>
        <end position="105"/>
    </location>
</feature>
<reference evidence="4 5" key="3">
    <citation type="submission" date="2019-11" db="EMBL/GenBank/DDBJ databases">
        <title>A de novo genome assembly of a pear dwarfing rootstock.</title>
        <authorList>
            <person name="Wang F."/>
            <person name="Wang J."/>
            <person name="Li S."/>
            <person name="Zhang Y."/>
            <person name="Fang M."/>
            <person name="Ma L."/>
            <person name="Zhao Y."/>
            <person name="Jiang S."/>
        </authorList>
    </citation>
    <scope>NUCLEOTIDE SEQUENCE [LARGE SCALE GENOMIC DNA]</scope>
    <source>
        <strain evidence="4">S2</strain>
        <tissue evidence="4">Leaf</tissue>
    </source>
</reference>
<dbReference type="InterPro" id="IPR012337">
    <property type="entry name" value="RNaseH-like_sf"/>
</dbReference>
<dbReference type="SUPFAM" id="SSF53098">
    <property type="entry name" value="Ribonuclease H-like"/>
    <property type="match status" value="1"/>
</dbReference>
<evidence type="ECO:0000256" key="1">
    <source>
        <dbReference type="ARBA" id="ARBA00022670"/>
    </source>
</evidence>
<keyword evidence="1" id="KW-0378">Hydrolase</keyword>
<dbReference type="Gene3D" id="3.30.420.10">
    <property type="entry name" value="Ribonuclease H-like superfamily/Ribonuclease H"/>
    <property type="match status" value="1"/>
</dbReference>
<dbReference type="Pfam" id="PF25597">
    <property type="entry name" value="SH3_retrovirus"/>
    <property type="match status" value="1"/>
</dbReference>
<gene>
    <name evidence="4" type="ORF">D8674_004758</name>
</gene>
<name>A0A5N5FTT2_9ROSA</name>
<dbReference type="Pfam" id="PF00665">
    <property type="entry name" value="rve"/>
    <property type="match status" value="1"/>
</dbReference>